<dbReference type="SMART" id="SM00853">
    <property type="entry name" value="MutL_C"/>
    <property type="match status" value="1"/>
</dbReference>
<dbReference type="RefSeq" id="WP_113921119.1">
    <property type="nucleotide sequence ID" value="NZ_QNRX01000013.1"/>
</dbReference>
<dbReference type="SUPFAM" id="SSF54211">
    <property type="entry name" value="Ribosomal protein S5 domain 2-like"/>
    <property type="match status" value="1"/>
</dbReference>
<dbReference type="PANTHER" id="PTHR10073">
    <property type="entry name" value="DNA MISMATCH REPAIR PROTEIN MLH, PMS, MUTL"/>
    <property type="match status" value="1"/>
</dbReference>
<dbReference type="GO" id="GO:0032300">
    <property type="term" value="C:mismatch repair complex"/>
    <property type="evidence" value="ECO:0007669"/>
    <property type="project" value="InterPro"/>
</dbReference>
<feature type="domain" description="MutL C-terminal dimerisation" evidence="5">
    <location>
        <begin position="438"/>
        <end position="579"/>
    </location>
</feature>
<dbReference type="InterPro" id="IPR013507">
    <property type="entry name" value="DNA_mismatch_S5_2-like"/>
</dbReference>
<keyword evidence="3 4" id="KW-0234">DNA repair</keyword>
<dbReference type="CDD" id="cd00782">
    <property type="entry name" value="MutL_Trans"/>
    <property type="match status" value="1"/>
</dbReference>
<dbReference type="AlphaFoldDB" id="A0A366I366"/>
<dbReference type="Proteomes" id="UP000253490">
    <property type="component" value="Unassembled WGS sequence"/>
</dbReference>
<dbReference type="HAMAP" id="MF_00149">
    <property type="entry name" value="DNA_mis_repair"/>
    <property type="match status" value="1"/>
</dbReference>
<evidence type="ECO:0000259" key="5">
    <source>
        <dbReference type="SMART" id="SM00853"/>
    </source>
</evidence>
<evidence type="ECO:0000256" key="2">
    <source>
        <dbReference type="ARBA" id="ARBA00022763"/>
    </source>
</evidence>
<dbReference type="SMART" id="SM01340">
    <property type="entry name" value="DNA_mis_repair"/>
    <property type="match status" value="1"/>
</dbReference>
<keyword evidence="2 4" id="KW-0227">DNA damage</keyword>
<gene>
    <name evidence="4" type="primary">mutL</name>
    <name evidence="7" type="ORF">DES36_11362</name>
</gene>
<dbReference type="GO" id="GO:0140664">
    <property type="term" value="F:ATP-dependent DNA damage sensor activity"/>
    <property type="evidence" value="ECO:0007669"/>
    <property type="project" value="InterPro"/>
</dbReference>
<accession>A0A366I366</accession>
<dbReference type="InterPro" id="IPR042121">
    <property type="entry name" value="MutL_C_regsub"/>
</dbReference>
<dbReference type="InterPro" id="IPR036890">
    <property type="entry name" value="HATPase_C_sf"/>
</dbReference>
<comment type="function">
    <text evidence="4">This protein is involved in the repair of mismatches in DNA. It is required for dam-dependent methyl-directed DNA mismatch repair. May act as a 'molecular matchmaker', a protein that promotes the formation of a stable complex between two or more DNA-binding proteins in an ATP-dependent manner without itself being part of a final effector complex.</text>
</comment>
<dbReference type="Gene3D" id="3.30.230.10">
    <property type="match status" value="1"/>
</dbReference>
<dbReference type="Gene3D" id="3.30.1370.100">
    <property type="entry name" value="MutL, C-terminal domain, regulatory subdomain"/>
    <property type="match status" value="1"/>
</dbReference>
<dbReference type="CDD" id="cd16926">
    <property type="entry name" value="HATPase_MutL-MLH-PMS-like"/>
    <property type="match status" value="1"/>
</dbReference>
<dbReference type="InterPro" id="IPR014762">
    <property type="entry name" value="DNA_mismatch_repair_CS"/>
</dbReference>
<organism evidence="7 8">
    <name type="scientific">Alkalibaculum bacchi</name>
    <dbReference type="NCBI Taxonomy" id="645887"/>
    <lineage>
        <taxon>Bacteria</taxon>
        <taxon>Bacillati</taxon>
        <taxon>Bacillota</taxon>
        <taxon>Clostridia</taxon>
        <taxon>Eubacteriales</taxon>
        <taxon>Eubacteriaceae</taxon>
        <taxon>Alkalibaculum</taxon>
    </lineage>
</organism>
<dbReference type="PANTHER" id="PTHR10073:SF12">
    <property type="entry name" value="DNA MISMATCH REPAIR PROTEIN MLH1"/>
    <property type="match status" value="1"/>
</dbReference>
<dbReference type="SUPFAM" id="SSF118116">
    <property type="entry name" value="DNA mismatch repair protein MutL"/>
    <property type="match status" value="1"/>
</dbReference>
<comment type="caution">
    <text evidence="7">The sequence shown here is derived from an EMBL/GenBank/DDBJ whole genome shotgun (WGS) entry which is preliminary data.</text>
</comment>
<keyword evidence="8" id="KW-1185">Reference proteome</keyword>
<evidence type="ECO:0000256" key="1">
    <source>
        <dbReference type="ARBA" id="ARBA00006082"/>
    </source>
</evidence>
<dbReference type="PROSITE" id="PS00058">
    <property type="entry name" value="DNA_MISMATCH_REPAIR_1"/>
    <property type="match status" value="1"/>
</dbReference>
<evidence type="ECO:0000313" key="8">
    <source>
        <dbReference type="Proteomes" id="UP000253490"/>
    </source>
</evidence>
<dbReference type="FunFam" id="3.30.565.10:FF:000003">
    <property type="entry name" value="DNA mismatch repair endonuclease MutL"/>
    <property type="match status" value="1"/>
</dbReference>
<evidence type="ECO:0000256" key="4">
    <source>
        <dbReference type="HAMAP-Rule" id="MF_00149"/>
    </source>
</evidence>
<dbReference type="GO" id="GO:0005524">
    <property type="term" value="F:ATP binding"/>
    <property type="evidence" value="ECO:0007669"/>
    <property type="project" value="InterPro"/>
</dbReference>
<dbReference type="Gene3D" id="3.30.1540.20">
    <property type="entry name" value="MutL, C-terminal domain, dimerisation subdomain"/>
    <property type="match status" value="1"/>
</dbReference>
<protein>
    <recommendedName>
        <fullName evidence="4">DNA mismatch repair protein MutL</fullName>
    </recommendedName>
</protein>
<dbReference type="NCBIfam" id="TIGR00585">
    <property type="entry name" value="mutl"/>
    <property type="match status" value="1"/>
</dbReference>
<dbReference type="GO" id="GO:0016887">
    <property type="term" value="F:ATP hydrolysis activity"/>
    <property type="evidence" value="ECO:0007669"/>
    <property type="project" value="InterPro"/>
</dbReference>
<dbReference type="InterPro" id="IPR038973">
    <property type="entry name" value="MutL/Mlh/Pms-like"/>
</dbReference>
<dbReference type="SUPFAM" id="SSF55874">
    <property type="entry name" value="ATPase domain of HSP90 chaperone/DNA topoisomerase II/histidine kinase"/>
    <property type="match status" value="1"/>
</dbReference>
<dbReference type="InterPro" id="IPR037198">
    <property type="entry name" value="MutL_C_sf"/>
</dbReference>
<feature type="domain" description="DNA mismatch repair protein S5" evidence="6">
    <location>
        <begin position="207"/>
        <end position="325"/>
    </location>
</feature>
<sequence length="623" mass="70398">MPIQVLDHETAAKIAAGEVITDPGAVIKELVENSIDAGSTRIDISIVDGGKKEITVMDNGSGIMSEEVSLAFERHATSKIHRLEDLYELNSLGFRGEALPSIAAISKVSVKTQSRKEDLGSYVRVDANKTHIIRRSFSPGTSISVEDIFYNTPARLKHMKKSNELSKDIIQLGENLALSHPDISFSLTVDGKTVLKTPGDDNLHNCIYSIFGSEFGDSLISIDYENKPLMISGFLGKSNYTKSSRKYQYTYINNRYVKDTKISRAIEEAYENSIMINQHPVFIVNINIPPHMLDVNVHPSKTKIKILNESLIFLLIKDGIRKTLRDNTTVKEITPKVEKVYSEDKNIVQQEITPLLAQEAPSTVEVLPKKVTQKNSSSPELPKDTNIGQWKPQTKEKDLFLPIKEEKQKSKVLEDNSLPAEKPKINHEFADYFKHTNVVGQLFHTYILFEGEDYILLMDQHAAHERVLFENLSQKLKSGDKITQQIIPVNIKLPPSDYALLMNHVDVFENIGFEFDEFGDNTICLRGVPIFSNKVQDSSLLLEILQEVDKKVDVKKVDAFQELVIRIACKKAIKANKRLSPQEITSLIDSLIACDYPFTCPHGRPILVKLTKYEFEKQFKRIQ</sequence>
<dbReference type="GO" id="GO:0030983">
    <property type="term" value="F:mismatched DNA binding"/>
    <property type="evidence" value="ECO:0007669"/>
    <property type="project" value="InterPro"/>
</dbReference>
<dbReference type="InterPro" id="IPR014721">
    <property type="entry name" value="Ribsml_uS5_D2-typ_fold_subgr"/>
</dbReference>
<name>A0A366I366_9FIRM</name>
<dbReference type="EMBL" id="QNRX01000013">
    <property type="protein sequence ID" value="RBP61844.1"/>
    <property type="molecule type" value="Genomic_DNA"/>
</dbReference>
<proteinExistence type="inferred from homology"/>
<dbReference type="InterPro" id="IPR002099">
    <property type="entry name" value="MutL/Mlh/PMS"/>
</dbReference>
<evidence type="ECO:0000259" key="6">
    <source>
        <dbReference type="SMART" id="SM01340"/>
    </source>
</evidence>
<evidence type="ECO:0000256" key="3">
    <source>
        <dbReference type="ARBA" id="ARBA00023204"/>
    </source>
</evidence>
<dbReference type="GO" id="GO:0006298">
    <property type="term" value="P:mismatch repair"/>
    <property type="evidence" value="ECO:0007669"/>
    <property type="project" value="UniProtKB-UniRule"/>
</dbReference>
<reference evidence="7 8" key="1">
    <citation type="submission" date="2018-06" db="EMBL/GenBank/DDBJ databases">
        <title>Genomic Encyclopedia of Type Strains, Phase IV (KMG-IV): sequencing the most valuable type-strain genomes for metagenomic binning, comparative biology and taxonomic classification.</title>
        <authorList>
            <person name="Goeker M."/>
        </authorList>
    </citation>
    <scope>NUCLEOTIDE SEQUENCE [LARGE SCALE GENOMIC DNA]</scope>
    <source>
        <strain evidence="7 8">DSM 22112</strain>
    </source>
</reference>
<dbReference type="Pfam" id="PF13589">
    <property type="entry name" value="HATPase_c_3"/>
    <property type="match status" value="1"/>
</dbReference>
<dbReference type="InterPro" id="IPR020667">
    <property type="entry name" value="DNA_mismatch_repair_MutL"/>
</dbReference>
<dbReference type="Gene3D" id="3.30.565.10">
    <property type="entry name" value="Histidine kinase-like ATPase, C-terminal domain"/>
    <property type="match status" value="1"/>
</dbReference>
<comment type="similarity">
    <text evidence="1 4">Belongs to the DNA mismatch repair MutL/HexB family.</text>
</comment>
<dbReference type="InterPro" id="IPR020568">
    <property type="entry name" value="Ribosomal_Su5_D2-typ_SF"/>
</dbReference>
<dbReference type="InterPro" id="IPR014790">
    <property type="entry name" value="MutL_C"/>
</dbReference>
<evidence type="ECO:0000313" key="7">
    <source>
        <dbReference type="EMBL" id="RBP61844.1"/>
    </source>
</evidence>
<dbReference type="Pfam" id="PF01119">
    <property type="entry name" value="DNA_mis_repair"/>
    <property type="match status" value="1"/>
</dbReference>
<dbReference type="Pfam" id="PF08676">
    <property type="entry name" value="MutL_C"/>
    <property type="match status" value="1"/>
</dbReference>
<dbReference type="OrthoDB" id="9763467at2"/>
<dbReference type="InterPro" id="IPR042120">
    <property type="entry name" value="MutL_C_dimsub"/>
</dbReference>